<feature type="binding site" evidence="10">
    <location>
        <position position="164"/>
    </location>
    <ligand>
        <name>ATP</name>
        <dbReference type="ChEBI" id="CHEBI:30616"/>
    </ligand>
</feature>
<dbReference type="Pfam" id="PF07714">
    <property type="entry name" value="PK_Tyr_Ser-Thr"/>
    <property type="match status" value="1"/>
</dbReference>
<dbReference type="PROSITE" id="PS50294">
    <property type="entry name" value="WD_REPEATS_REGION"/>
    <property type="match status" value="3"/>
</dbReference>
<dbReference type="SMART" id="SM00220">
    <property type="entry name" value="S_TKc"/>
    <property type="match status" value="1"/>
</dbReference>
<feature type="region of interest" description="Disordered" evidence="11">
    <location>
        <begin position="1647"/>
        <end position="1667"/>
    </location>
</feature>
<evidence type="ECO:0000256" key="10">
    <source>
        <dbReference type="PROSITE-ProRule" id="PRU10141"/>
    </source>
</evidence>
<evidence type="ECO:0000256" key="1">
    <source>
        <dbReference type="ARBA" id="ARBA00012513"/>
    </source>
</evidence>
<organism evidence="13 14">
    <name type="scientific">Crateriforma conspicua</name>
    <dbReference type="NCBI Taxonomy" id="2527996"/>
    <lineage>
        <taxon>Bacteria</taxon>
        <taxon>Pseudomonadati</taxon>
        <taxon>Planctomycetota</taxon>
        <taxon>Planctomycetia</taxon>
        <taxon>Planctomycetales</taxon>
        <taxon>Planctomycetaceae</taxon>
        <taxon>Crateriforma</taxon>
    </lineage>
</organism>
<feature type="repeat" description="WD" evidence="9">
    <location>
        <begin position="880"/>
        <end position="911"/>
    </location>
</feature>
<feature type="repeat" description="WD" evidence="9">
    <location>
        <begin position="1052"/>
        <end position="1086"/>
    </location>
</feature>
<dbReference type="SMART" id="SM00320">
    <property type="entry name" value="WD40"/>
    <property type="match status" value="13"/>
</dbReference>
<evidence type="ECO:0000256" key="2">
    <source>
        <dbReference type="ARBA" id="ARBA00022527"/>
    </source>
</evidence>
<dbReference type="RefSeq" id="WP_146440326.1">
    <property type="nucleotide sequence ID" value="NZ_SJPL01000001.1"/>
</dbReference>
<dbReference type="SUPFAM" id="SSF50978">
    <property type="entry name" value="WD40 repeat-like"/>
    <property type="match status" value="1"/>
</dbReference>
<feature type="domain" description="Protein kinase" evidence="12">
    <location>
        <begin position="135"/>
        <end position="445"/>
    </location>
</feature>
<dbReference type="InterPro" id="IPR011009">
    <property type="entry name" value="Kinase-like_dom_sf"/>
</dbReference>
<dbReference type="PROSITE" id="PS00678">
    <property type="entry name" value="WD_REPEATS_1"/>
    <property type="match status" value="2"/>
</dbReference>
<comment type="caution">
    <text evidence="13">The sequence shown here is derived from an EMBL/GenBank/DDBJ whole genome shotgun (WGS) entry which is preliminary data.</text>
</comment>
<dbReference type="PANTHER" id="PTHR19879">
    <property type="entry name" value="TRANSCRIPTION INITIATION FACTOR TFIID"/>
    <property type="match status" value="1"/>
</dbReference>
<dbReference type="PANTHER" id="PTHR19879:SF9">
    <property type="entry name" value="TRANSCRIPTION INITIATION FACTOR TFIID SUBUNIT 5"/>
    <property type="match status" value="1"/>
</dbReference>
<dbReference type="CDD" id="cd14014">
    <property type="entry name" value="STKc_PknB_like"/>
    <property type="match status" value="1"/>
</dbReference>
<keyword evidence="4 13" id="KW-0808">Transferase</keyword>
<dbReference type="InterPro" id="IPR017441">
    <property type="entry name" value="Protein_kinase_ATP_BS"/>
</dbReference>
<evidence type="ECO:0000256" key="7">
    <source>
        <dbReference type="ARBA" id="ARBA00022777"/>
    </source>
</evidence>
<protein>
    <recommendedName>
        <fullName evidence="1">non-specific serine/threonine protein kinase</fullName>
        <ecNumber evidence="1">2.7.11.1</ecNumber>
    </recommendedName>
</protein>
<evidence type="ECO:0000256" key="4">
    <source>
        <dbReference type="ARBA" id="ARBA00022679"/>
    </source>
</evidence>
<dbReference type="SUPFAM" id="SSF56112">
    <property type="entry name" value="Protein kinase-like (PK-like)"/>
    <property type="match status" value="1"/>
</dbReference>
<dbReference type="InterPro" id="IPR015943">
    <property type="entry name" value="WD40/YVTN_repeat-like_dom_sf"/>
</dbReference>
<dbReference type="GO" id="GO:0005524">
    <property type="term" value="F:ATP binding"/>
    <property type="evidence" value="ECO:0007669"/>
    <property type="project" value="UniProtKB-UniRule"/>
</dbReference>
<dbReference type="OrthoDB" id="500858at2"/>
<keyword evidence="14" id="KW-1185">Reference proteome</keyword>
<gene>
    <name evidence="13" type="primary">prkC_17</name>
    <name evidence="13" type="ORF">Pan14r_47660</name>
</gene>
<feature type="repeat" description="WD" evidence="9">
    <location>
        <begin position="1323"/>
        <end position="1364"/>
    </location>
</feature>
<dbReference type="Pfam" id="PF00400">
    <property type="entry name" value="WD40"/>
    <property type="match status" value="5"/>
</dbReference>
<evidence type="ECO:0000313" key="13">
    <source>
        <dbReference type="EMBL" id="TWT72446.1"/>
    </source>
</evidence>
<dbReference type="InterPro" id="IPR000719">
    <property type="entry name" value="Prot_kinase_dom"/>
</dbReference>
<keyword evidence="7 13" id="KW-0418">Kinase</keyword>
<accession>A0A5C5Y9S5</accession>
<evidence type="ECO:0000256" key="9">
    <source>
        <dbReference type="PROSITE-ProRule" id="PRU00221"/>
    </source>
</evidence>
<evidence type="ECO:0000313" key="14">
    <source>
        <dbReference type="Proteomes" id="UP000317238"/>
    </source>
</evidence>
<keyword evidence="2" id="KW-0723">Serine/threonine-protein kinase</keyword>
<evidence type="ECO:0000256" key="6">
    <source>
        <dbReference type="ARBA" id="ARBA00022741"/>
    </source>
</evidence>
<feature type="region of interest" description="Disordered" evidence="11">
    <location>
        <begin position="236"/>
        <end position="264"/>
    </location>
</feature>
<dbReference type="InterPro" id="IPR011047">
    <property type="entry name" value="Quinoprotein_ADH-like_sf"/>
</dbReference>
<dbReference type="Gene3D" id="1.10.510.10">
    <property type="entry name" value="Transferase(Phosphotransferase) domain 1"/>
    <property type="match status" value="1"/>
</dbReference>
<dbReference type="InterPro" id="IPR008271">
    <property type="entry name" value="Ser/Thr_kinase_AS"/>
</dbReference>
<dbReference type="PROSITE" id="PS50082">
    <property type="entry name" value="WD_REPEATS_2"/>
    <property type="match status" value="4"/>
</dbReference>
<evidence type="ECO:0000256" key="8">
    <source>
        <dbReference type="ARBA" id="ARBA00022840"/>
    </source>
</evidence>
<dbReference type="EMBL" id="SJPL01000001">
    <property type="protein sequence ID" value="TWT72446.1"/>
    <property type="molecule type" value="Genomic_DNA"/>
</dbReference>
<evidence type="ECO:0000256" key="3">
    <source>
        <dbReference type="ARBA" id="ARBA00022574"/>
    </source>
</evidence>
<reference evidence="13 14" key="1">
    <citation type="submission" date="2019-02" db="EMBL/GenBank/DDBJ databases">
        <title>Deep-cultivation of Planctomycetes and their phenomic and genomic characterization uncovers novel biology.</title>
        <authorList>
            <person name="Wiegand S."/>
            <person name="Jogler M."/>
            <person name="Boedeker C."/>
            <person name="Pinto D."/>
            <person name="Vollmers J."/>
            <person name="Rivas-Marin E."/>
            <person name="Kohn T."/>
            <person name="Peeters S.H."/>
            <person name="Heuer A."/>
            <person name="Rast P."/>
            <person name="Oberbeckmann S."/>
            <person name="Bunk B."/>
            <person name="Jeske O."/>
            <person name="Meyerdierks A."/>
            <person name="Storesund J.E."/>
            <person name="Kallscheuer N."/>
            <person name="Luecker S."/>
            <person name="Lage O.M."/>
            <person name="Pohl T."/>
            <person name="Merkel B.J."/>
            <person name="Hornburger P."/>
            <person name="Mueller R.-W."/>
            <person name="Bruemmer F."/>
            <person name="Labrenz M."/>
            <person name="Spormann A.M."/>
            <person name="Op Den Camp H."/>
            <person name="Overmann J."/>
            <person name="Amann R."/>
            <person name="Jetten M.S.M."/>
            <person name="Mascher T."/>
            <person name="Medema M.H."/>
            <person name="Devos D.P."/>
            <person name="Kaster A.-K."/>
            <person name="Ovreas L."/>
            <person name="Rohde M."/>
            <person name="Galperin M.Y."/>
            <person name="Jogler C."/>
        </authorList>
    </citation>
    <scope>NUCLEOTIDE SEQUENCE [LARGE SCALE GENOMIC DNA]</scope>
    <source>
        <strain evidence="13 14">Pan14r</strain>
    </source>
</reference>
<dbReference type="Gene3D" id="2.130.10.10">
    <property type="entry name" value="YVTN repeat-like/Quinoprotein amine dehydrogenase"/>
    <property type="match status" value="4"/>
</dbReference>
<keyword evidence="8 10" id="KW-0067">ATP-binding</keyword>
<dbReference type="EC" id="2.7.11.1" evidence="1"/>
<sequence length="1667" mass="182395">MSDLSFDSKPDIASVVREFEDALRAGRQPRIEDYRHFVIDSARPELIAQLKAIRQSVEAEKPHRIELPANGAAEPNANHIRPNRHGEDLTTIRTQAGSLASSTPVVGNRTVKGTTTAADSGLGRVAVPEQVLGGYRLVREVGRGGMGVVFEGRDVKLNKRVAIKVLPYASTMSVSTRTRFENEARAAAQLDHPNIVPVYAFGIDEGTHYYSMKFIEGQNLSELITLITQTISQSLRKKQQDGSTQAEPREHVRPDSDTYRSAGSTRFTSAITSKGSTGDHAYLVAFARVGQQVADALHYSHNRGIVHRDVKPSNLLIDEEGKVWVSDFGLAQVQGEAGVTRPGDMVGTLRYMSPEQAYAQRVVVDHRADLFSLGATLYELLTLRHAFDGRTRSEILHQIAFEDPPSPHKLNPKIPLDLDTVVMKLLSKNPDDRYQSAGELAEDLAAWQRNEPIKARRPSLMKRTRNWARRHRTMVIATSSVAAAFTLAAVGSMAFAIQVQKKAVIETQQRNTALTSALRRSEGRRLTAQASLELDSAPRLAIELAAMGAKLAPGPEANNILLSAIDRNNERLLMRGSDAPLGCITYSPDGKWLVTTGWAGDITRANEPARLYESDTGSPAGVFGQGSRVTSATFSPDGTRLLLVQDIDDTPTVSVWDVRRQVQLAELPGAIADRVDRTAFSPVDGPTRIVMPAQNNTFHVYNAAGDLLQTLTGHAGAARYATFSPDGSQIATIGGDDTVRIWDAKTGEPLRVLDEWKSRLPGLDFDLVDGVEFHPDGTSLLTSSSVLGCDLWDLSTLDRRPIHHKGVGTFSPDGQQIAVVITDNVTVVNAQTLDTMCAWSTPGNVADIDFSPDGNSIATCGDDERVQLRDSLSGDLIAELKGHQKYIDDVAFHPNGQQLASAARDATARTWYCDSGLHRSRFATGVERANTVVRFAPDGATVTATTTPRRGTSVFDAQTGRHVTTVSGNPFYAYPESNSGSADVFATGSAHQITVWDKSSGEAIASLDRRLEGIKDLRLSRDGKIVAVNAGVQSGLWHWETDQFHRFEDVRIDSLDFSPDGSSVITSCDDGTIQRWDTSDATLQATDSMDFVIERVRYSPTGEQILVSGEDFELHLLDAKDWNSVRRIDHSDKRFYESIFTYDGRYLVTYESIRGSLYAWNCETGELDDEVDHPGGLISVATDSSKPKLWVGSDQSGLYQWQIGSGELQPVQVLIPTDPQSETATKIQSVGSLCVDSDGSIIIASHPQHRSTVTRRPRPGEPVRISMLVKIREDGTVVWHQKLHDHALLRIRNGRNDSMIVAEDVQFGAERLDVDTGQVITSYRGHAAPVSSIHLSVSARQVVTTSWDGSVAVWNLETGDLIDRIDLGAAPILVSAISDDQKRLAYGTRAGQVGVIDLAERRIHPFGQLEQPIRQLSFAAFAARLVARDDGGDWRVWDVALGQPVTMPLAESRLSTAMFQPNGSQLLVSGSPLGGPPVAAPQQIMPDGQSQLLPNYDSRPKQLSYGPDGRSILGVYGRRIRILDTQSSDDRFAKSIDWKTPIDGYQLLPNSGLIAIRHRDSIGVYQTDGREVMSAHGDFTFQSATAVGQLDLISPDARWIISIDRSGHWRRIPVDPSTHAVRLPERPLNATEQARYGLDDTWQLLSPVGKTTPDGVPRDDAVDESAQ</sequence>
<evidence type="ECO:0000259" key="12">
    <source>
        <dbReference type="PROSITE" id="PS50011"/>
    </source>
</evidence>
<dbReference type="PROSITE" id="PS50011">
    <property type="entry name" value="PROTEIN_KINASE_DOM"/>
    <property type="match status" value="1"/>
</dbReference>
<dbReference type="InterPro" id="IPR036322">
    <property type="entry name" value="WD40_repeat_dom_sf"/>
</dbReference>
<dbReference type="Proteomes" id="UP000317238">
    <property type="component" value="Unassembled WGS sequence"/>
</dbReference>
<name>A0A5C5Y9S5_9PLAN</name>
<dbReference type="InterPro" id="IPR001245">
    <property type="entry name" value="Ser-Thr/Tyr_kinase_cat_dom"/>
</dbReference>
<keyword evidence="6 10" id="KW-0547">Nucleotide-binding</keyword>
<evidence type="ECO:0000256" key="11">
    <source>
        <dbReference type="SAM" id="MobiDB-lite"/>
    </source>
</evidence>
<dbReference type="InterPro" id="IPR001680">
    <property type="entry name" value="WD40_rpt"/>
</dbReference>
<keyword evidence="5" id="KW-0677">Repeat</keyword>
<feature type="repeat" description="WD" evidence="9">
    <location>
        <begin position="711"/>
        <end position="752"/>
    </location>
</feature>
<dbReference type="PROSITE" id="PS00108">
    <property type="entry name" value="PROTEIN_KINASE_ST"/>
    <property type="match status" value="1"/>
</dbReference>
<keyword evidence="3 9" id="KW-0853">WD repeat</keyword>
<dbReference type="InterPro" id="IPR019775">
    <property type="entry name" value="WD40_repeat_CS"/>
</dbReference>
<proteinExistence type="predicted"/>
<dbReference type="FunFam" id="1.10.510.10:FF:000021">
    <property type="entry name" value="Serine/threonine protein kinase"/>
    <property type="match status" value="1"/>
</dbReference>
<dbReference type="GO" id="GO:0004674">
    <property type="term" value="F:protein serine/threonine kinase activity"/>
    <property type="evidence" value="ECO:0007669"/>
    <property type="project" value="UniProtKB-KW"/>
</dbReference>
<dbReference type="PROSITE" id="PS00107">
    <property type="entry name" value="PROTEIN_KINASE_ATP"/>
    <property type="match status" value="1"/>
</dbReference>
<feature type="compositionally biased region" description="Basic and acidic residues" evidence="11">
    <location>
        <begin position="247"/>
        <end position="258"/>
    </location>
</feature>
<dbReference type="SUPFAM" id="SSF50998">
    <property type="entry name" value="Quinoprotein alcohol dehydrogenase-like"/>
    <property type="match status" value="2"/>
</dbReference>
<evidence type="ECO:0000256" key="5">
    <source>
        <dbReference type="ARBA" id="ARBA00022737"/>
    </source>
</evidence>
<dbReference type="Gene3D" id="3.30.200.20">
    <property type="entry name" value="Phosphorylase Kinase, domain 1"/>
    <property type="match status" value="1"/>
</dbReference>